<evidence type="ECO:0000313" key="1">
    <source>
        <dbReference type="EMBL" id="SCZ12398.1"/>
    </source>
</evidence>
<dbReference type="AlphaFoldDB" id="A0A1G5LJB3"/>
<gene>
    <name evidence="1" type="ORF">SAMN02927923_04339</name>
</gene>
<protein>
    <submittedName>
        <fullName evidence="1">Uncharacterized protein</fullName>
    </submittedName>
</protein>
<sequence length="59" mass="6803">MGQWVRLPFLFPRQRVLRLQGAGKAFKQFAEVQHAYRLPHLPRTGNGVFLHLSVGKLYA</sequence>
<dbReference type="EMBL" id="FMVJ01000018">
    <property type="protein sequence ID" value="SCZ12398.1"/>
    <property type="molecule type" value="Genomic_DNA"/>
</dbReference>
<proteinExistence type="predicted"/>
<dbReference type="STRING" id="549386.SAMN02927923_04339"/>
<reference evidence="2" key="1">
    <citation type="submission" date="2016-10" db="EMBL/GenBank/DDBJ databases">
        <authorList>
            <person name="Varghese N."/>
            <person name="Submissions S."/>
        </authorList>
    </citation>
    <scope>NUCLEOTIDE SEQUENCE [LARGE SCALE GENOMIC DNA]</scope>
    <source>
        <strain evidence="2">CGMCC 1.7666</strain>
    </source>
</reference>
<name>A0A1G5LJB3_9HYPH</name>
<evidence type="ECO:0000313" key="2">
    <source>
        <dbReference type="Proteomes" id="UP000199569"/>
    </source>
</evidence>
<accession>A0A1G5LJB3</accession>
<organism evidence="1 2">
    <name type="scientific">Microvirga guangxiensis</name>
    <dbReference type="NCBI Taxonomy" id="549386"/>
    <lineage>
        <taxon>Bacteria</taxon>
        <taxon>Pseudomonadati</taxon>
        <taxon>Pseudomonadota</taxon>
        <taxon>Alphaproteobacteria</taxon>
        <taxon>Hyphomicrobiales</taxon>
        <taxon>Methylobacteriaceae</taxon>
        <taxon>Microvirga</taxon>
    </lineage>
</organism>
<keyword evidence="2" id="KW-1185">Reference proteome</keyword>
<dbReference type="Proteomes" id="UP000199569">
    <property type="component" value="Unassembled WGS sequence"/>
</dbReference>